<dbReference type="AlphaFoldDB" id="A0A1T5IKZ1"/>
<feature type="transmembrane region" description="Helical" evidence="1">
    <location>
        <begin position="91"/>
        <end position="110"/>
    </location>
</feature>
<evidence type="ECO:0000256" key="1">
    <source>
        <dbReference type="SAM" id="Phobius"/>
    </source>
</evidence>
<name>A0A1T5IKZ1_9FIRM</name>
<evidence type="ECO:0008006" key="4">
    <source>
        <dbReference type="Google" id="ProtNLM"/>
    </source>
</evidence>
<evidence type="ECO:0000313" key="2">
    <source>
        <dbReference type="EMBL" id="SKC39805.1"/>
    </source>
</evidence>
<feature type="transmembrane region" description="Helical" evidence="1">
    <location>
        <begin position="12"/>
        <end position="29"/>
    </location>
</feature>
<keyword evidence="3" id="KW-1185">Reference proteome</keyword>
<dbReference type="EMBL" id="FUZT01000001">
    <property type="protein sequence ID" value="SKC39805.1"/>
    <property type="molecule type" value="Genomic_DNA"/>
</dbReference>
<gene>
    <name evidence="2" type="ORF">SAMN02194393_00504</name>
</gene>
<feature type="transmembrane region" description="Helical" evidence="1">
    <location>
        <begin position="122"/>
        <end position="145"/>
    </location>
</feature>
<feature type="transmembrane region" description="Helical" evidence="1">
    <location>
        <begin position="63"/>
        <end position="85"/>
    </location>
</feature>
<proteinExistence type="predicted"/>
<protein>
    <recommendedName>
        <fullName evidence="4">DUF340 domain-containing protein</fullName>
    </recommendedName>
</protein>
<dbReference type="RefSeq" id="WP_244281976.1">
    <property type="nucleotide sequence ID" value="NZ_FUZT01000001.1"/>
</dbReference>
<dbReference type="Proteomes" id="UP000190285">
    <property type="component" value="Unassembled WGS sequence"/>
</dbReference>
<sequence>MLSKTLRQIKVMIIVGLIILIGQKIGYGISVFKAIPGVLIVLTIAIIALKIKELTPKLKFPAFAWAVLIALLLSMPFMPTAKIFLQYTDEVNFLGTATPILALAGISVGNKIPQIKEMSWKVFIVAIVVFIGTYFGSALVANTVLKIQGII</sequence>
<keyword evidence="1" id="KW-1133">Transmembrane helix</keyword>
<reference evidence="2 3" key="1">
    <citation type="submission" date="2017-02" db="EMBL/GenBank/DDBJ databases">
        <authorList>
            <person name="Peterson S.W."/>
        </authorList>
    </citation>
    <scope>NUCLEOTIDE SEQUENCE [LARGE SCALE GENOMIC DNA]</scope>
    <source>
        <strain evidence="2 3">M1</strain>
    </source>
</reference>
<accession>A0A1T5IKZ1</accession>
<evidence type="ECO:0000313" key="3">
    <source>
        <dbReference type="Proteomes" id="UP000190285"/>
    </source>
</evidence>
<organism evidence="2 3">
    <name type="scientific">Maledivibacter halophilus</name>
    <dbReference type="NCBI Taxonomy" id="36842"/>
    <lineage>
        <taxon>Bacteria</taxon>
        <taxon>Bacillati</taxon>
        <taxon>Bacillota</taxon>
        <taxon>Clostridia</taxon>
        <taxon>Peptostreptococcales</taxon>
        <taxon>Caminicellaceae</taxon>
        <taxon>Maledivibacter</taxon>
    </lineage>
</organism>
<dbReference type="STRING" id="36842.SAMN02194393_00504"/>
<keyword evidence="1" id="KW-0812">Transmembrane</keyword>
<keyword evidence="1" id="KW-0472">Membrane</keyword>